<comment type="caution">
    <text evidence="2">The sequence shown here is derived from an EMBL/GenBank/DDBJ whole genome shotgun (WGS) entry which is preliminary data.</text>
</comment>
<protein>
    <submittedName>
        <fullName evidence="2">Family transcriptional regulator, putative</fullName>
    </submittedName>
</protein>
<sequence length="159" mass="16694">MEEASLGVTARRQREKGDDKAAIDVLVEREHPAAAGEQRLDVDEVGCPGGEEMGADAKHVHAVEHRVGDVERGDRPECCDGVEEGRTDAVEVLGDGVVRQPVERVHFLDDDLERRAEILAGALGLWASGGSGEAVGVPVDEAVLEECGRGGVAVHDGGA</sequence>
<organism evidence="2 3">
    <name type="scientific">Babesia ovata</name>
    <dbReference type="NCBI Taxonomy" id="189622"/>
    <lineage>
        <taxon>Eukaryota</taxon>
        <taxon>Sar</taxon>
        <taxon>Alveolata</taxon>
        <taxon>Apicomplexa</taxon>
        <taxon>Aconoidasida</taxon>
        <taxon>Piroplasmida</taxon>
        <taxon>Babesiidae</taxon>
        <taxon>Babesia</taxon>
    </lineage>
</organism>
<name>A0A2H6KII8_9APIC</name>
<gene>
    <name evidence="2" type="ORF">BOVATA_042960</name>
</gene>
<evidence type="ECO:0000313" key="2">
    <source>
        <dbReference type="EMBL" id="GBE62803.1"/>
    </source>
</evidence>
<proteinExistence type="predicted"/>
<dbReference type="EMBL" id="BDSA01000007">
    <property type="protein sequence ID" value="GBE62803.1"/>
    <property type="molecule type" value="Genomic_DNA"/>
</dbReference>
<reference evidence="2 3" key="1">
    <citation type="journal article" date="2017" name="BMC Genomics">
        <title>Whole-genome assembly of Babesia ovata and comparative genomics between closely related pathogens.</title>
        <authorList>
            <person name="Yamagishi J."/>
            <person name="Asada M."/>
            <person name="Hakimi H."/>
            <person name="Tanaka T.Q."/>
            <person name="Sugimoto C."/>
            <person name="Kawazu S."/>
        </authorList>
    </citation>
    <scope>NUCLEOTIDE SEQUENCE [LARGE SCALE GENOMIC DNA]</scope>
    <source>
        <strain evidence="2 3">Miyake</strain>
    </source>
</reference>
<keyword evidence="3" id="KW-1185">Reference proteome</keyword>
<evidence type="ECO:0000313" key="3">
    <source>
        <dbReference type="Proteomes" id="UP000236319"/>
    </source>
</evidence>
<dbReference type="AlphaFoldDB" id="A0A2H6KII8"/>
<feature type="region of interest" description="Disordered" evidence="1">
    <location>
        <begin position="1"/>
        <end position="21"/>
    </location>
</feature>
<evidence type="ECO:0000256" key="1">
    <source>
        <dbReference type="SAM" id="MobiDB-lite"/>
    </source>
</evidence>
<dbReference type="VEuPathDB" id="PiroplasmaDB:BOVATA_042960"/>
<dbReference type="GeneID" id="39876573"/>
<accession>A0A2H6KII8</accession>
<dbReference type="RefSeq" id="XP_028869046.1">
    <property type="nucleotide sequence ID" value="XM_029013213.1"/>
</dbReference>
<dbReference type="Proteomes" id="UP000236319">
    <property type="component" value="Unassembled WGS sequence"/>
</dbReference>